<keyword evidence="6 8" id="KW-1133">Transmembrane helix</keyword>
<organism evidence="10 11">
    <name type="scientific">Desulfonauticus submarinus</name>
    <dbReference type="NCBI Taxonomy" id="206665"/>
    <lineage>
        <taxon>Bacteria</taxon>
        <taxon>Pseudomonadati</taxon>
        <taxon>Thermodesulfobacteriota</taxon>
        <taxon>Desulfovibrionia</taxon>
        <taxon>Desulfovibrionales</taxon>
        <taxon>Desulfonauticaceae</taxon>
        <taxon>Desulfonauticus</taxon>
    </lineage>
</organism>
<keyword evidence="5 8" id="KW-0812">Transmembrane</keyword>
<feature type="transmembrane region" description="Helical" evidence="8">
    <location>
        <begin position="206"/>
        <end position="226"/>
    </location>
</feature>
<dbReference type="AlphaFoldDB" id="A0A1H0DKV0"/>
<feature type="transmembrane region" description="Helical" evidence="8">
    <location>
        <begin position="15"/>
        <end position="37"/>
    </location>
</feature>
<gene>
    <name evidence="10" type="ORF">SAMN04488516_10560</name>
</gene>
<keyword evidence="11" id="KW-1185">Reference proteome</keyword>
<evidence type="ECO:0000256" key="5">
    <source>
        <dbReference type="ARBA" id="ARBA00022692"/>
    </source>
</evidence>
<proteinExistence type="predicted"/>
<evidence type="ECO:0000256" key="3">
    <source>
        <dbReference type="ARBA" id="ARBA00022676"/>
    </source>
</evidence>
<feature type="transmembrane region" description="Helical" evidence="8">
    <location>
        <begin position="115"/>
        <end position="136"/>
    </location>
</feature>
<dbReference type="Pfam" id="PF13231">
    <property type="entry name" value="PMT_2"/>
    <property type="match status" value="1"/>
</dbReference>
<evidence type="ECO:0000256" key="7">
    <source>
        <dbReference type="ARBA" id="ARBA00023136"/>
    </source>
</evidence>
<keyword evidence="7 8" id="KW-0472">Membrane</keyword>
<dbReference type="PANTHER" id="PTHR33908:SF11">
    <property type="entry name" value="MEMBRANE PROTEIN"/>
    <property type="match status" value="1"/>
</dbReference>
<dbReference type="GO" id="GO:0009103">
    <property type="term" value="P:lipopolysaccharide biosynthetic process"/>
    <property type="evidence" value="ECO:0007669"/>
    <property type="project" value="UniProtKB-ARBA"/>
</dbReference>
<feature type="transmembrane region" description="Helical" evidence="8">
    <location>
        <begin position="318"/>
        <end position="339"/>
    </location>
</feature>
<name>A0A1H0DKV0_9BACT</name>
<evidence type="ECO:0000259" key="9">
    <source>
        <dbReference type="Pfam" id="PF13231"/>
    </source>
</evidence>
<feature type="transmembrane region" description="Helical" evidence="8">
    <location>
        <begin position="346"/>
        <end position="366"/>
    </location>
</feature>
<feature type="transmembrane region" description="Helical" evidence="8">
    <location>
        <begin position="143"/>
        <end position="160"/>
    </location>
</feature>
<feature type="domain" description="Glycosyltransferase RgtA/B/C/D-like" evidence="9">
    <location>
        <begin position="62"/>
        <end position="224"/>
    </location>
</feature>
<protein>
    <submittedName>
        <fullName evidence="10">Dolichyl-phosphate-mannose-protein mannosyltransferase</fullName>
    </submittedName>
</protein>
<dbReference type="InterPro" id="IPR038731">
    <property type="entry name" value="RgtA/B/C-like"/>
</dbReference>
<evidence type="ECO:0000313" key="10">
    <source>
        <dbReference type="EMBL" id="SDN70762.1"/>
    </source>
</evidence>
<sequence>MQDYKFIFSPKKINFDLLAVGIILFSFLLRLGIILSGQINLYYDEAQYWDWSRSLDWSYYSKGPLIAYFIWFWTKIFGPTELGIRFGACLNLTILQSLIYFGLKKICSQKTHSTSYLPLIALIIATTTPLFLVTGILMTTDNLLVLCYSFALFFLYFYLQTPKNKYLIGILISLILGTLAKYTMLIFIPLSLFVCFKYQKKQTLKLTLTLLLGGTIGLLPILIWNIKYNFVGIKHVLYRGSLAGNKAKEFFRPWHFPEFLASQIGVLTPWYFFLLFKAWFNNNTQIFLKPQEYTFCKTFFWPIWLAFTALSFHTKVEANWPALSYVPALIILAISFLQLKLKWQKIVFTCGAITFILFHSIVFIPMPGKLDVLQRMRGYEQIGHYIKQLKQTQFKNPNKVFIISDSYGITSELSFYVPGQQRAFCVNFGRKQNQYDIWLSPKNKIGWDAIFVTKGIEKNIPPLLKKMFKRVLRPIIFHSTHKNKPGQVVSIIICYEYNGFWPLPKNKTY</sequence>
<comment type="subcellular location">
    <subcellularLocation>
        <location evidence="1">Cell membrane</location>
        <topology evidence="1">Multi-pass membrane protein</topology>
    </subcellularLocation>
</comment>
<keyword evidence="3 10" id="KW-0328">Glycosyltransferase</keyword>
<dbReference type="PANTHER" id="PTHR33908">
    <property type="entry name" value="MANNOSYLTRANSFERASE YKCB-RELATED"/>
    <property type="match status" value="1"/>
</dbReference>
<feature type="transmembrane region" description="Helical" evidence="8">
    <location>
        <begin position="292"/>
        <end position="312"/>
    </location>
</feature>
<evidence type="ECO:0000256" key="6">
    <source>
        <dbReference type="ARBA" id="ARBA00022989"/>
    </source>
</evidence>
<evidence type="ECO:0000313" key="11">
    <source>
        <dbReference type="Proteomes" id="UP000199602"/>
    </source>
</evidence>
<evidence type="ECO:0000256" key="4">
    <source>
        <dbReference type="ARBA" id="ARBA00022679"/>
    </source>
</evidence>
<evidence type="ECO:0000256" key="1">
    <source>
        <dbReference type="ARBA" id="ARBA00004651"/>
    </source>
</evidence>
<dbReference type="EMBL" id="FNIN01000005">
    <property type="protein sequence ID" value="SDN70762.1"/>
    <property type="molecule type" value="Genomic_DNA"/>
</dbReference>
<dbReference type="GO" id="GO:0016763">
    <property type="term" value="F:pentosyltransferase activity"/>
    <property type="evidence" value="ECO:0007669"/>
    <property type="project" value="TreeGrafter"/>
</dbReference>
<evidence type="ECO:0000256" key="8">
    <source>
        <dbReference type="SAM" id="Phobius"/>
    </source>
</evidence>
<feature type="transmembrane region" description="Helical" evidence="8">
    <location>
        <begin position="166"/>
        <end position="194"/>
    </location>
</feature>
<feature type="transmembrane region" description="Helical" evidence="8">
    <location>
        <begin position="57"/>
        <end position="74"/>
    </location>
</feature>
<feature type="transmembrane region" description="Helical" evidence="8">
    <location>
        <begin position="86"/>
        <end position="103"/>
    </location>
</feature>
<reference evidence="10 11" key="1">
    <citation type="submission" date="2016-10" db="EMBL/GenBank/DDBJ databases">
        <authorList>
            <person name="de Groot N.N."/>
        </authorList>
    </citation>
    <scope>NUCLEOTIDE SEQUENCE [LARGE SCALE GENOMIC DNA]</scope>
    <source>
        <strain evidence="10 11">DSM 15269</strain>
    </source>
</reference>
<dbReference type="OrthoDB" id="9802649at2"/>
<keyword evidence="2" id="KW-1003">Cell membrane</keyword>
<dbReference type="GO" id="GO:0005886">
    <property type="term" value="C:plasma membrane"/>
    <property type="evidence" value="ECO:0007669"/>
    <property type="project" value="UniProtKB-SubCell"/>
</dbReference>
<dbReference type="STRING" id="206665.SAMN04488516_10560"/>
<dbReference type="Proteomes" id="UP000199602">
    <property type="component" value="Unassembled WGS sequence"/>
</dbReference>
<dbReference type="InterPro" id="IPR050297">
    <property type="entry name" value="LipidA_mod_glycosyltrf_83"/>
</dbReference>
<evidence type="ECO:0000256" key="2">
    <source>
        <dbReference type="ARBA" id="ARBA00022475"/>
    </source>
</evidence>
<keyword evidence="4 10" id="KW-0808">Transferase</keyword>
<accession>A0A1H0DKV0</accession>
<dbReference type="RefSeq" id="WP_092065082.1">
    <property type="nucleotide sequence ID" value="NZ_FNIN01000005.1"/>
</dbReference>